<proteinExistence type="predicted"/>
<keyword evidence="3" id="KW-1185">Reference proteome</keyword>
<organism evidence="2 3">
    <name type="scientific">Polyrhizophydium stewartii</name>
    <dbReference type="NCBI Taxonomy" id="2732419"/>
    <lineage>
        <taxon>Eukaryota</taxon>
        <taxon>Fungi</taxon>
        <taxon>Fungi incertae sedis</taxon>
        <taxon>Chytridiomycota</taxon>
        <taxon>Chytridiomycota incertae sedis</taxon>
        <taxon>Chytridiomycetes</taxon>
        <taxon>Rhizophydiales</taxon>
        <taxon>Rhizophydiales incertae sedis</taxon>
        <taxon>Polyrhizophydium</taxon>
    </lineage>
</organism>
<protein>
    <submittedName>
        <fullName evidence="2">Uncharacterized protein</fullName>
    </submittedName>
</protein>
<reference evidence="2 3" key="1">
    <citation type="submission" date="2023-09" db="EMBL/GenBank/DDBJ databases">
        <title>Pangenome analysis of Batrachochytrium dendrobatidis and related Chytrids.</title>
        <authorList>
            <person name="Yacoub M.N."/>
            <person name="Stajich J.E."/>
            <person name="James T.Y."/>
        </authorList>
    </citation>
    <scope>NUCLEOTIDE SEQUENCE [LARGE SCALE GENOMIC DNA]</scope>
    <source>
        <strain evidence="2 3">JEL0888</strain>
    </source>
</reference>
<evidence type="ECO:0000256" key="1">
    <source>
        <dbReference type="SAM" id="MobiDB-lite"/>
    </source>
</evidence>
<feature type="region of interest" description="Disordered" evidence="1">
    <location>
        <begin position="210"/>
        <end position="239"/>
    </location>
</feature>
<evidence type="ECO:0000313" key="3">
    <source>
        <dbReference type="Proteomes" id="UP001527925"/>
    </source>
</evidence>
<sequence>MHKDGTGADLDTLAADCARWRSELAPVCRPPAAVTTAGAASALLGHASGGTADVLRALVAAHGRLVQVRERHDQLLARMRTLGPAAALTPHIDAINAAARAVSDLVSSDAATSNLARLSAELRRPGPCIAIDGDLIHDFKSALQQIVRSIESWTPNQEPAADVLNAQLAGSYARREAAMRQLTEAQKDLTQFIQLVEATVPQHAAVQRMAQFAQPTPRKRPSTFKDSPPKRAYMGSPIAPESSAYLSAESELL</sequence>
<dbReference type="EMBL" id="JADGIZ020000044">
    <property type="protein sequence ID" value="KAL2913582.1"/>
    <property type="molecule type" value="Genomic_DNA"/>
</dbReference>
<evidence type="ECO:0000313" key="2">
    <source>
        <dbReference type="EMBL" id="KAL2913582.1"/>
    </source>
</evidence>
<accession>A0ABR4N249</accession>
<gene>
    <name evidence="2" type="ORF">HK105_206884</name>
</gene>
<name>A0ABR4N249_9FUNG</name>
<comment type="caution">
    <text evidence="2">The sequence shown here is derived from an EMBL/GenBank/DDBJ whole genome shotgun (WGS) entry which is preliminary data.</text>
</comment>
<dbReference type="Proteomes" id="UP001527925">
    <property type="component" value="Unassembled WGS sequence"/>
</dbReference>